<name>A0A3Q1G141_9TELE</name>
<dbReference type="GO" id="GO:0030154">
    <property type="term" value="P:cell differentiation"/>
    <property type="evidence" value="ECO:0007669"/>
    <property type="project" value="UniProtKB-KW"/>
</dbReference>
<dbReference type="InterPro" id="IPR017441">
    <property type="entry name" value="Protein_kinase_ATP_BS"/>
</dbReference>
<keyword evidence="14 24" id="KW-0547">Nucleotide-binding</keyword>
<reference evidence="28" key="2">
    <citation type="submission" date="2025-09" db="UniProtKB">
        <authorList>
            <consortium name="Ensembl"/>
        </authorList>
    </citation>
    <scope>IDENTIFICATION</scope>
</reference>
<dbReference type="FunFam" id="1.10.510.10:FF:000055">
    <property type="entry name" value="Glycogen synthase kinase-3 beta"/>
    <property type="match status" value="1"/>
</dbReference>
<dbReference type="GO" id="GO:0001525">
    <property type="term" value="P:angiogenesis"/>
    <property type="evidence" value="ECO:0007669"/>
    <property type="project" value="Ensembl"/>
</dbReference>
<feature type="binding site" evidence="24">
    <location>
        <position position="86"/>
    </location>
    <ligand>
        <name>ATP</name>
        <dbReference type="ChEBI" id="CHEBI:30616"/>
    </ligand>
</feature>
<dbReference type="GO" id="GO:0005524">
    <property type="term" value="F:ATP binding"/>
    <property type="evidence" value="ECO:0007669"/>
    <property type="project" value="UniProtKB-UniRule"/>
</dbReference>
<dbReference type="Ensembl" id="ENSAPOT00000011057.1">
    <property type="protein sequence ID" value="ENSAPOP00000023518.1"/>
    <property type="gene ID" value="ENSAPOG00000005406.1"/>
</dbReference>
<evidence type="ECO:0000256" key="19">
    <source>
        <dbReference type="ARBA" id="ARBA00023108"/>
    </source>
</evidence>
<comment type="similarity">
    <text evidence="4">Belongs to the protein kinase superfamily. CMGC Ser/Thr protein kinase family. GSK-3 subfamily.</text>
</comment>
<evidence type="ECO:0000256" key="5">
    <source>
        <dbReference type="ARBA" id="ARBA00012407"/>
    </source>
</evidence>
<evidence type="ECO:0000256" key="21">
    <source>
        <dbReference type="ARBA" id="ARBA00023242"/>
    </source>
</evidence>
<keyword evidence="17 24" id="KW-0067">ATP-binding</keyword>
<feature type="domain" description="Protein kinase" evidence="27">
    <location>
        <begin position="56"/>
        <end position="309"/>
    </location>
</feature>
<dbReference type="GO" id="GO:0001947">
    <property type="term" value="P:heart looping"/>
    <property type="evidence" value="ECO:0007669"/>
    <property type="project" value="Ensembl"/>
</dbReference>
<evidence type="ECO:0000256" key="9">
    <source>
        <dbReference type="ARBA" id="ARBA00022490"/>
    </source>
</evidence>
<evidence type="ECO:0000256" key="6">
    <source>
        <dbReference type="ARBA" id="ARBA00015835"/>
    </source>
</evidence>
<evidence type="ECO:0000256" key="22">
    <source>
        <dbReference type="ARBA" id="ARBA00048291"/>
    </source>
</evidence>
<evidence type="ECO:0000256" key="24">
    <source>
        <dbReference type="PROSITE-ProRule" id="PRU10141"/>
    </source>
</evidence>
<dbReference type="Gene3D" id="3.30.200.20">
    <property type="entry name" value="Phosphorylase Kinase, domain 1"/>
    <property type="match status" value="1"/>
</dbReference>
<reference evidence="28" key="1">
    <citation type="submission" date="2025-08" db="UniProtKB">
        <authorList>
            <consortium name="Ensembl"/>
        </authorList>
    </citation>
    <scope>IDENTIFICATION</scope>
</reference>
<dbReference type="GeneTree" id="ENSGT00520000055635"/>
<evidence type="ECO:0000256" key="7">
    <source>
        <dbReference type="ARBA" id="ARBA00022473"/>
    </source>
</evidence>
<evidence type="ECO:0000256" key="18">
    <source>
        <dbReference type="ARBA" id="ARBA00022902"/>
    </source>
</evidence>
<keyword evidence="9" id="KW-0963">Cytoplasm</keyword>
<dbReference type="FunFam" id="3.30.200.20:FF:000009">
    <property type="entry name" value="Glycogen synthase kinase-3 beta"/>
    <property type="match status" value="1"/>
</dbReference>
<evidence type="ECO:0000256" key="1">
    <source>
        <dbReference type="ARBA" id="ARBA00004123"/>
    </source>
</evidence>
<dbReference type="GO" id="GO:0007399">
    <property type="term" value="P:nervous system development"/>
    <property type="evidence" value="ECO:0007669"/>
    <property type="project" value="UniProtKB-KW"/>
</dbReference>
<dbReference type="GO" id="GO:0005886">
    <property type="term" value="C:plasma membrane"/>
    <property type="evidence" value="ECO:0007669"/>
    <property type="project" value="UniProtKB-SubCell"/>
</dbReference>
<organism evidence="28 29">
    <name type="scientific">Acanthochromis polyacanthus</name>
    <name type="common">spiny chromis</name>
    <dbReference type="NCBI Taxonomy" id="80966"/>
    <lineage>
        <taxon>Eukaryota</taxon>
        <taxon>Metazoa</taxon>
        <taxon>Chordata</taxon>
        <taxon>Craniata</taxon>
        <taxon>Vertebrata</taxon>
        <taxon>Euteleostomi</taxon>
        <taxon>Actinopterygii</taxon>
        <taxon>Neopterygii</taxon>
        <taxon>Teleostei</taxon>
        <taxon>Neoteleostei</taxon>
        <taxon>Acanthomorphata</taxon>
        <taxon>Ovalentaria</taxon>
        <taxon>Pomacentridae</taxon>
        <taxon>Acanthochromis</taxon>
    </lineage>
</organism>
<comment type="subcellular location">
    <subcellularLocation>
        <location evidence="2">Cell membrane</location>
    </subcellularLocation>
    <subcellularLocation>
        <location evidence="3">Cytoplasm</location>
    </subcellularLocation>
    <subcellularLocation>
        <location evidence="1">Nucleus</location>
    </subcellularLocation>
</comment>
<dbReference type="InterPro" id="IPR039192">
    <property type="entry name" value="STKc_GSK3"/>
</dbReference>
<keyword evidence="18" id="KW-0524">Neurogenesis</keyword>
<keyword evidence="16" id="KW-0221">Differentiation</keyword>
<dbReference type="EC" id="2.7.11.26" evidence="5"/>
<evidence type="ECO:0000256" key="20">
    <source>
        <dbReference type="ARBA" id="ARBA00023136"/>
    </source>
</evidence>
<keyword evidence="12" id="KW-0808">Transferase</keyword>
<keyword evidence="19" id="KW-0090">Biological rhythms</keyword>
<dbReference type="FunCoup" id="A0A3Q1G141">
    <property type="interactions" value="1452"/>
</dbReference>
<keyword evidence="21" id="KW-0539">Nucleus</keyword>
<dbReference type="GO" id="GO:0010975">
    <property type="term" value="P:regulation of neuron projection development"/>
    <property type="evidence" value="ECO:0007669"/>
    <property type="project" value="TreeGrafter"/>
</dbReference>
<feature type="compositionally biased region" description="Low complexity" evidence="26">
    <location>
        <begin position="377"/>
        <end position="390"/>
    </location>
</feature>
<proteinExistence type="inferred from homology"/>
<dbReference type="SMART" id="SM00220">
    <property type="entry name" value="S_TKc"/>
    <property type="match status" value="1"/>
</dbReference>
<dbReference type="GO" id="GO:0016055">
    <property type="term" value="P:Wnt signaling pathway"/>
    <property type="evidence" value="ECO:0007669"/>
    <property type="project" value="UniProtKB-KW"/>
</dbReference>
<dbReference type="PROSITE" id="PS00108">
    <property type="entry name" value="PROTEIN_KINASE_ST"/>
    <property type="match status" value="1"/>
</dbReference>
<evidence type="ECO:0000256" key="8">
    <source>
        <dbReference type="ARBA" id="ARBA00022475"/>
    </source>
</evidence>
<keyword evidence="20" id="KW-0472">Membrane</keyword>
<dbReference type="PROSITE" id="PS50011">
    <property type="entry name" value="PROTEIN_KINASE_DOM"/>
    <property type="match status" value="1"/>
</dbReference>
<evidence type="ECO:0000256" key="13">
    <source>
        <dbReference type="ARBA" id="ARBA00022687"/>
    </source>
</evidence>
<keyword evidence="13" id="KW-0879">Wnt signaling pathway</keyword>
<dbReference type="InterPro" id="IPR050591">
    <property type="entry name" value="GSK-3"/>
</dbReference>
<evidence type="ECO:0000256" key="16">
    <source>
        <dbReference type="ARBA" id="ARBA00022782"/>
    </source>
</evidence>
<keyword evidence="11" id="KW-0597">Phosphoprotein</keyword>
<feature type="compositionally biased region" description="Polar residues" evidence="26">
    <location>
        <begin position="1"/>
        <end position="11"/>
    </location>
</feature>
<dbReference type="InterPro" id="IPR011009">
    <property type="entry name" value="Kinase-like_dom_sf"/>
</dbReference>
<evidence type="ECO:0000256" key="15">
    <source>
        <dbReference type="ARBA" id="ARBA00022777"/>
    </source>
</evidence>
<dbReference type="GO" id="GO:0005829">
    <property type="term" value="C:cytosol"/>
    <property type="evidence" value="ECO:0007669"/>
    <property type="project" value="TreeGrafter"/>
</dbReference>
<evidence type="ECO:0000256" key="23">
    <source>
        <dbReference type="ARBA" id="ARBA00048878"/>
    </source>
</evidence>
<dbReference type="InterPro" id="IPR008271">
    <property type="entry name" value="Ser/Thr_kinase_AS"/>
</dbReference>
<dbReference type="Pfam" id="PF00069">
    <property type="entry name" value="Pkinase"/>
    <property type="match status" value="2"/>
</dbReference>
<feature type="compositionally biased region" description="Low complexity" evidence="26">
    <location>
        <begin position="353"/>
        <end position="367"/>
    </location>
</feature>
<dbReference type="GO" id="GO:0003170">
    <property type="term" value="P:heart valve development"/>
    <property type="evidence" value="ECO:0007669"/>
    <property type="project" value="Ensembl"/>
</dbReference>
<evidence type="ECO:0000256" key="14">
    <source>
        <dbReference type="ARBA" id="ARBA00022741"/>
    </source>
</evidence>
<feature type="region of interest" description="Disordered" evidence="26">
    <location>
        <begin position="1"/>
        <end position="35"/>
    </location>
</feature>
<accession>A0A3Q1G141</accession>
<dbReference type="AlphaFoldDB" id="A0A3Q1G141"/>
<dbReference type="Gene3D" id="1.10.510.10">
    <property type="entry name" value="Transferase(Phosphotransferase) domain 1"/>
    <property type="match status" value="1"/>
</dbReference>
<evidence type="ECO:0000259" key="27">
    <source>
        <dbReference type="PROSITE" id="PS50011"/>
    </source>
</evidence>
<keyword evidence="29" id="KW-1185">Reference proteome</keyword>
<dbReference type="GO" id="GO:0008013">
    <property type="term" value="F:beta-catenin binding"/>
    <property type="evidence" value="ECO:0007669"/>
    <property type="project" value="TreeGrafter"/>
</dbReference>
<evidence type="ECO:0000256" key="25">
    <source>
        <dbReference type="RuleBase" id="RU000304"/>
    </source>
</evidence>
<feature type="region of interest" description="Disordered" evidence="26">
    <location>
        <begin position="350"/>
        <end position="390"/>
    </location>
</feature>
<dbReference type="PANTHER" id="PTHR24057">
    <property type="entry name" value="GLYCOGEN SYNTHASE KINASE-3 ALPHA"/>
    <property type="match status" value="1"/>
</dbReference>
<dbReference type="GO" id="GO:0003146">
    <property type="term" value="P:heart jogging"/>
    <property type="evidence" value="ECO:0007669"/>
    <property type="project" value="Ensembl"/>
</dbReference>
<keyword evidence="10 25" id="KW-0723">Serine/threonine-protein kinase</keyword>
<evidence type="ECO:0000256" key="10">
    <source>
        <dbReference type="ARBA" id="ARBA00022527"/>
    </source>
</evidence>
<dbReference type="GO" id="GO:0030877">
    <property type="term" value="C:beta-catenin destruction complex"/>
    <property type="evidence" value="ECO:0007669"/>
    <property type="project" value="TreeGrafter"/>
</dbReference>
<dbReference type="PROSITE" id="PS00107">
    <property type="entry name" value="PROTEIN_KINASE_ATP"/>
    <property type="match status" value="1"/>
</dbReference>
<evidence type="ECO:0000256" key="4">
    <source>
        <dbReference type="ARBA" id="ARBA00005527"/>
    </source>
</evidence>
<dbReference type="GO" id="GO:0050321">
    <property type="term" value="F:tau-protein kinase activity"/>
    <property type="evidence" value="ECO:0007669"/>
    <property type="project" value="UniProtKB-EC"/>
</dbReference>
<dbReference type="GO" id="GO:0005634">
    <property type="term" value="C:nucleus"/>
    <property type="evidence" value="ECO:0007669"/>
    <property type="project" value="UniProtKB-SubCell"/>
</dbReference>
<evidence type="ECO:0000256" key="11">
    <source>
        <dbReference type="ARBA" id="ARBA00022553"/>
    </source>
</evidence>
<evidence type="ECO:0000313" key="29">
    <source>
        <dbReference type="Proteomes" id="UP000257200"/>
    </source>
</evidence>
<keyword evidence="15" id="KW-0418">Kinase</keyword>
<dbReference type="GO" id="GO:0090090">
    <property type="term" value="P:negative regulation of canonical Wnt signaling pathway"/>
    <property type="evidence" value="ECO:0007669"/>
    <property type="project" value="TreeGrafter"/>
</dbReference>
<dbReference type="CDD" id="cd14137">
    <property type="entry name" value="STKc_GSK3"/>
    <property type="match status" value="1"/>
</dbReference>
<dbReference type="InParanoid" id="A0A3Q1G141"/>
<comment type="catalytic activity">
    <reaction evidence="23">
        <text>L-threonyl-[tau protein] + ATP = O-phospho-L-threonyl-[tau protein] + ADP + H(+)</text>
        <dbReference type="Rhea" id="RHEA:53904"/>
        <dbReference type="Rhea" id="RHEA-COMP:13703"/>
        <dbReference type="Rhea" id="RHEA-COMP:13704"/>
        <dbReference type="ChEBI" id="CHEBI:15378"/>
        <dbReference type="ChEBI" id="CHEBI:30013"/>
        <dbReference type="ChEBI" id="CHEBI:30616"/>
        <dbReference type="ChEBI" id="CHEBI:61977"/>
        <dbReference type="ChEBI" id="CHEBI:456216"/>
        <dbReference type="EC" id="2.7.11.26"/>
    </reaction>
</comment>
<protein>
    <recommendedName>
        <fullName evidence="6">Glycogen synthase kinase-3 beta</fullName>
        <ecNumber evidence="5">2.7.11.26</ecNumber>
    </recommendedName>
</protein>
<dbReference type="GO" id="GO:0032436">
    <property type="term" value="P:positive regulation of proteasomal ubiquitin-dependent protein catabolic process"/>
    <property type="evidence" value="ECO:0007669"/>
    <property type="project" value="TreeGrafter"/>
</dbReference>
<dbReference type="PANTHER" id="PTHR24057:SF8">
    <property type="entry name" value="GLYCOGEN SYNTHASE KINASE-3 BETA"/>
    <property type="match status" value="1"/>
</dbReference>
<keyword evidence="8" id="KW-1003">Cell membrane</keyword>
<evidence type="ECO:0000256" key="2">
    <source>
        <dbReference type="ARBA" id="ARBA00004236"/>
    </source>
</evidence>
<dbReference type="GO" id="GO:0098978">
    <property type="term" value="C:glutamatergic synapse"/>
    <property type="evidence" value="ECO:0007669"/>
    <property type="project" value="TreeGrafter"/>
</dbReference>
<sequence length="390" mass="43047">MSGRPRTTSFAESCKPVPQPSAFGSMKVSRDKDGSKVTTVVATPGQGPDRPQEVSYTDTKVIGNGSFGVVYQAKLCDSGELVAIKKVLQDKRFKNRELQIMRKLDHCNIVRLRYFFYSSGDKVSWLLLLYMYQLFRSLAYIHSFGICHRDIKPQNLLLDPETAVLKLCDFGSAKQLVRGEPNVSYICSRYYRAPELIFGATDYTSSIDVWSAGCVLAELLLGQPIFPGDSGVDQLVEIIKVLGTPTREQIREMNPNYTEFKFPQIKAHPWTKVFRPRTPPEAIALCSRLLEYTPTARLTPLEACAHSFFDELRDPNVKLPNGREKPSLFNFTTQELSSNPSLASILIPAHARSQAAASTPTNASATTDGSSTERGPSTTTAAASASNSTS</sequence>
<keyword evidence="7" id="KW-0217">Developmental protein</keyword>
<dbReference type="STRING" id="80966.ENSAPOP00000023518"/>
<dbReference type="SUPFAM" id="SSF56112">
    <property type="entry name" value="Protein kinase-like (PK-like)"/>
    <property type="match status" value="1"/>
</dbReference>
<evidence type="ECO:0000256" key="17">
    <source>
        <dbReference type="ARBA" id="ARBA00022840"/>
    </source>
</evidence>
<dbReference type="GO" id="GO:0032007">
    <property type="term" value="P:negative regulation of TOR signaling"/>
    <property type="evidence" value="ECO:0007669"/>
    <property type="project" value="TreeGrafter"/>
</dbReference>
<comment type="catalytic activity">
    <reaction evidence="22">
        <text>L-seryl-[tau protein] + ATP = O-phospho-L-seryl-[tau protein] + ADP + H(+)</text>
        <dbReference type="Rhea" id="RHEA:12801"/>
        <dbReference type="Rhea" id="RHEA-COMP:13701"/>
        <dbReference type="Rhea" id="RHEA-COMP:13702"/>
        <dbReference type="ChEBI" id="CHEBI:15378"/>
        <dbReference type="ChEBI" id="CHEBI:29999"/>
        <dbReference type="ChEBI" id="CHEBI:30616"/>
        <dbReference type="ChEBI" id="CHEBI:83421"/>
        <dbReference type="ChEBI" id="CHEBI:456216"/>
        <dbReference type="EC" id="2.7.11.26"/>
    </reaction>
</comment>
<dbReference type="GO" id="GO:0048511">
    <property type="term" value="P:rhythmic process"/>
    <property type="evidence" value="ECO:0007669"/>
    <property type="project" value="UniProtKB-KW"/>
</dbReference>
<dbReference type="GO" id="GO:0008286">
    <property type="term" value="P:insulin receptor signaling pathway"/>
    <property type="evidence" value="ECO:0007669"/>
    <property type="project" value="TreeGrafter"/>
</dbReference>
<dbReference type="Proteomes" id="UP000257200">
    <property type="component" value="Unplaced"/>
</dbReference>
<evidence type="ECO:0000256" key="12">
    <source>
        <dbReference type="ARBA" id="ARBA00022679"/>
    </source>
</evidence>
<dbReference type="GO" id="GO:0070507">
    <property type="term" value="P:regulation of microtubule cytoskeleton organization"/>
    <property type="evidence" value="ECO:0007669"/>
    <property type="project" value="TreeGrafter"/>
</dbReference>
<evidence type="ECO:0000313" key="28">
    <source>
        <dbReference type="Ensembl" id="ENSAPOP00000023518.1"/>
    </source>
</evidence>
<dbReference type="InterPro" id="IPR000719">
    <property type="entry name" value="Prot_kinase_dom"/>
</dbReference>
<evidence type="ECO:0000256" key="3">
    <source>
        <dbReference type="ARBA" id="ARBA00004496"/>
    </source>
</evidence>
<evidence type="ECO:0000256" key="26">
    <source>
        <dbReference type="SAM" id="MobiDB-lite"/>
    </source>
</evidence>
<dbReference type="GO" id="GO:0030424">
    <property type="term" value="C:axon"/>
    <property type="evidence" value="ECO:0007669"/>
    <property type="project" value="TreeGrafter"/>
</dbReference>